<feature type="region of interest" description="Disordered" evidence="1">
    <location>
        <begin position="61"/>
        <end position="80"/>
    </location>
</feature>
<dbReference type="OrthoDB" id="10445702at2759"/>
<keyword evidence="2" id="KW-0812">Transmembrane</keyword>
<gene>
    <name evidence="3" type="ORF">MUK42_18102</name>
</gene>
<name>A0A9E7HED8_9LILI</name>
<evidence type="ECO:0000256" key="2">
    <source>
        <dbReference type="SAM" id="Phobius"/>
    </source>
</evidence>
<feature type="transmembrane region" description="Helical" evidence="2">
    <location>
        <begin position="12"/>
        <end position="33"/>
    </location>
</feature>
<sequence length="166" mass="18015">MHSWSPIKYVKLGGIEFKMSFVLVFTFGLVVILSKTGVEGRRLEENPLDSSLRGVQGKESLVHADNEEAKKDINSVPGEKKVKAAADASAGDSFGATKGAENDKMVDVSTMGGKDNGPHHCSCYDRVKGRSYILDDSKVVLRMSNEKIKKNIESTGEKKGKAVLDP</sequence>
<dbReference type="EMBL" id="CP097510">
    <property type="protein sequence ID" value="URE31645.1"/>
    <property type="molecule type" value="Genomic_DNA"/>
</dbReference>
<organism evidence="3 4">
    <name type="scientific">Musa troglodytarum</name>
    <name type="common">fe'i banana</name>
    <dbReference type="NCBI Taxonomy" id="320322"/>
    <lineage>
        <taxon>Eukaryota</taxon>
        <taxon>Viridiplantae</taxon>
        <taxon>Streptophyta</taxon>
        <taxon>Embryophyta</taxon>
        <taxon>Tracheophyta</taxon>
        <taxon>Spermatophyta</taxon>
        <taxon>Magnoliopsida</taxon>
        <taxon>Liliopsida</taxon>
        <taxon>Zingiberales</taxon>
        <taxon>Musaceae</taxon>
        <taxon>Musa</taxon>
    </lineage>
</organism>
<dbReference type="Proteomes" id="UP001055439">
    <property type="component" value="Chromosome 8"/>
</dbReference>
<keyword evidence="4" id="KW-1185">Reference proteome</keyword>
<protein>
    <submittedName>
        <fullName evidence="3">Uncharacterized protein</fullName>
    </submittedName>
</protein>
<evidence type="ECO:0000313" key="4">
    <source>
        <dbReference type="Proteomes" id="UP001055439"/>
    </source>
</evidence>
<accession>A0A9E7HED8</accession>
<dbReference type="AlphaFoldDB" id="A0A9E7HED8"/>
<evidence type="ECO:0000313" key="3">
    <source>
        <dbReference type="EMBL" id="URE31645.1"/>
    </source>
</evidence>
<reference evidence="3" key="1">
    <citation type="submission" date="2022-05" db="EMBL/GenBank/DDBJ databases">
        <title>The Musa troglodytarum L. genome provides insights into the mechanism of non-climacteric behaviour and enrichment of carotenoids.</title>
        <authorList>
            <person name="Wang J."/>
        </authorList>
    </citation>
    <scope>NUCLEOTIDE SEQUENCE</scope>
    <source>
        <tissue evidence="3">Leaf</tissue>
    </source>
</reference>
<keyword evidence="2" id="KW-1133">Transmembrane helix</keyword>
<proteinExistence type="predicted"/>
<evidence type="ECO:0000256" key="1">
    <source>
        <dbReference type="SAM" id="MobiDB-lite"/>
    </source>
</evidence>
<keyword evidence="2" id="KW-0472">Membrane</keyword>